<name>A0ABQ3R877_STRRR</name>
<evidence type="ECO:0000256" key="3">
    <source>
        <dbReference type="ARBA" id="ARBA00023163"/>
    </source>
</evidence>
<dbReference type="InterPro" id="IPR001647">
    <property type="entry name" value="HTH_TetR"/>
</dbReference>
<dbReference type="Pfam" id="PF00440">
    <property type="entry name" value="TetR_N"/>
    <property type="match status" value="1"/>
</dbReference>
<dbReference type="InterPro" id="IPR036271">
    <property type="entry name" value="Tet_transcr_reg_TetR-rel_C_sf"/>
</dbReference>
<protein>
    <submittedName>
        <fullName evidence="6">TetR family transcriptional regulator</fullName>
    </submittedName>
</protein>
<dbReference type="Proteomes" id="UP000646738">
    <property type="component" value="Unassembled WGS sequence"/>
</dbReference>
<dbReference type="PANTHER" id="PTHR30055">
    <property type="entry name" value="HTH-TYPE TRANSCRIPTIONAL REGULATOR RUTR"/>
    <property type="match status" value="1"/>
</dbReference>
<feature type="domain" description="HTH tetR-type" evidence="5">
    <location>
        <begin position="8"/>
        <end position="68"/>
    </location>
</feature>
<accession>A0ABQ3R877</accession>
<evidence type="ECO:0000313" key="7">
    <source>
        <dbReference type="Proteomes" id="UP000646738"/>
    </source>
</evidence>
<feature type="DNA-binding region" description="H-T-H motif" evidence="4">
    <location>
        <begin position="31"/>
        <end position="50"/>
    </location>
</feature>
<dbReference type="InterPro" id="IPR050109">
    <property type="entry name" value="HTH-type_TetR-like_transc_reg"/>
</dbReference>
<dbReference type="SUPFAM" id="SSF48498">
    <property type="entry name" value="Tetracyclin repressor-like, C-terminal domain"/>
    <property type="match status" value="1"/>
</dbReference>
<evidence type="ECO:0000256" key="1">
    <source>
        <dbReference type="ARBA" id="ARBA00023015"/>
    </source>
</evidence>
<dbReference type="EMBL" id="BNEA01000007">
    <property type="protein sequence ID" value="GHI52057.1"/>
    <property type="molecule type" value="Genomic_DNA"/>
</dbReference>
<dbReference type="InterPro" id="IPR009057">
    <property type="entry name" value="Homeodomain-like_sf"/>
</dbReference>
<dbReference type="RefSeq" id="WP_189997667.1">
    <property type="nucleotide sequence ID" value="NZ_BNCB01000016.1"/>
</dbReference>
<keyword evidence="3" id="KW-0804">Transcription</keyword>
<reference evidence="7" key="1">
    <citation type="submission" date="2023-07" db="EMBL/GenBank/DDBJ databases">
        <title>Whole genome shotgun sequence of Streptomyces achromogenes subsp. rubradiris NBRC 14000.</title>
        <authorList>
            <person name="Komaki H."/>
            <person name="Tamura T."/>
        </authorList>
    </citation>
    <scope>NUCLEOTIDE SEQUENCE [LARGE SCALE GENOMIC DNA]</scope>
    <source>
        <strain evidence="7">NBRC 14000</strain>
    </source>
</reference>
<dbReference type="Gene3D" id="1.10.357.10">
    <property type="entry name" value="Tetracycline Repressor, domain 2"/>
    <property type="match status" value="1"/>
</dbReference>
<sequence>MTGRPRDPAVDDAIRRATLELAAEAGAPGVTMEGIAARSGVSKQTVYRRYGGKGEAILDALAWFAAARLPTPDTGSLRDDICVLLTATFAAQQGVSGVLNRALISEALQDEDFTELLWKRLTGPRREEVAKIIRRARDRGEVSHPDEEFLIDLVFGPMWYRLLFDRVSLDRGYAAAIADTVAVAARLDGGGAALAP</sequence>
<dbReference type="PROSITE" id="PS50977">
    <property type="entry name" value="HTH_TETR_2"/>
    <property type="match status" value="1"/>
</dbReference>
<comment type="caution">
    <text evidence="6">The sequence shown here is derived from an EMBL/GenBank/DDBJ whole genome shotgun (WGS) entry which is preliminary data.</text>
</comment>
<evidence type="ECO:0000313" key="6">
    <source>
        <dbReference type="EMBL" id="GHI52057.1"/>
    </source>
</evidence>
<evidence type="ECO:0000256" key="4">
    <source>
        <dbReference type="PROSITE-ProRule" id="PRU00335"/>
    </source>
</evidence>
<keyword evidence="7" id="KW-1185">Reference proteome</keyword>
<keyword evidence="1" id="KW-0805">Transcription regulation</keyword>
<evidence type="ECO:0000259" key="5">
    <source>
        <dbReference type="PROSITE" id="PS50977"/>
    </source>
</evidence>
<gene>
    <name evidence="6" type="ORF">Srubr_19030</name>
</gene>
<dbReference type="Pfam" id="PF16859">
    <property type="entry name" value="TetR_C_11"/>
    <property type="match status" value="1"/>
</dbReference>
<dbReference type="InterPro" id="IPR011075">
    <property type="entry name" value="TetR_C"/>
</dbReference>
<evidence type="ECO:0000256" key="2">
    <source>
        <dbReference type="ARBA" id="ARBA00023125"/>
    </source>
</evidence>
<keyword evidence="2 4" id="KW-0238">DNA-binding</keyword>
<dbReference type="SUPFAM" id="SSF46689">
    <property type="entry name" value="Homeodomain-like"/>
    <property type="match status" value="1"/>
</dbReference>
<dbReference type="PANTHER" id="PTHR30055:SF148">
    <property type="entry name" value="TETR-FAMILY TRANSCRIPTIONAL REGULATOR"/>
    <property type="match status" value="1"/>
</dbReference>
<dbReference type="Gene3D" id="1.10.10.60">
    <property type="entry name" value="Homeodomain-like"/>
    <property type="match status" value="1"/>
</dbReference>
<proteinExistence type="predicted"/>
<organism evidence="6 7">
    <name type="scientific">Streptomyces rubradiris</name>
    <name type="common">Streptomyces achromogenes subsp. rubradiris</name>
    <dbReference type="NCBI Taxonomy" id="285531"/>
    <lineage>
        <taxon>Bacteria</taxon>
        <taxon>Bacillati</taxon>
        <taxon>Actinomycetota</taxon>
        <taxon>Actinomycetes</taxon>
        <taxon>Kitasatosporales</taxon>
        <taxon>Streptomycetaceae</taxon>
        <taxon>Streptomyces</taxon>
    </lineage>
</organism>